<reference evidence="5" key="2">
    <citation type="submission" date="2021-07" db="EMBL/GenBank/DDBJ databases">
        <authorList>
            <consortium name="Clinical and Environmental Microbiology Branch: Whole genome sequencing antimicrobial resistance pathogens in the healthcare setting"/>
        </authorList>
    </citation>
    <scope>NUCLEOTIDE SEQUENCE</scope>
    <source>
        <strain evidence="5">2021DK-00049</strain>
    </source>
</reference>
<accession>A0A0H3UB90</accession>
<sequence length="375" mass="42359">MAQKSLLDYLESIPDPRNQAKCSHILSEVVFMAICAMMCGFDTWSEITLFAQEREPWFRRWLSLPGGIPSHDTFNRIFATLPPASLKSIFQAWIGDIMGDDKLVGQLAVDGKALRATAKGRGANAVHMVNVWSTELGMCVGQQKVADKSNEITAIPELLQLLELKGCLVSIDAMGTQVKIADTILKKSGDYLLAVKDNQPSLNTEVKEQFQAYWDKNETDVSGHGFTEQFDSEHGRKEHRRCWVLMVDESMPVCQQWKAKTIIAVQAERIENGKGYDFVRFYISSRALDATSALKATRAHWSVENLLHWTLDIAFGEDQLQARAGFAGENLAVIRQWILNMLKQNKSRNLSMANKRRLCCLNEQYLFECMGLFKV</sequence>
<dbReference type="EMBL" id="ABBJDF010000039">
    <property type="protein sequence ID" value="EHT9941752.1"/>
    <property type="molecule type" value="Genomic_DNA"/>
</dbReference>
<dbReference type="PANTHER" id="PTHR30298">
    <property type="entry name" value="H REPEAT-ASSOCIATED PREDICTED TRANSPOSASE"/>
    <property type="match status" value="1"/>
</dbReference>
<dbReference type="GO" id="GO:0004803">
    <property type="term" value="F:transposase activity"/>
    <property type="evidence" value="ECO:0007669"/>
    <property type="project" value="InterPro"/>
</dbReference>
<dbReference type="AlphaFoldDB" id="A0A0H3UB90"/>
<reference evidence="4" key="1">
    <citation type="journal article" date="2015" name="J. Antimicrob. Chemother.">
        <title>OXA-372, a novel carbapenem-hydrolysing class D ?-lactamase from a Citrobacter freundii isolated from a hospital wastewater plant.</title>
        <authorList>
            <person name="Antonelli A."/>
            <person name="D'Andrea M.M."/>
            <person name="Vaggelli G."/>
            <person name="Docquier J.D."/>
            <person name="Rossolini G.M."/>
        </authorList>
    </citation>
    <scope>NUCLEOTIDE SEQUENCE</scope>
    <source>
        <strain evidence="4">Cfr-FI-07</strain>
    </source>
</reference>
<dbReference type="RefSeq" id="WP_041204928.1">
    <property type="nucleotide sequence ID" value="NZ_CP056638.1"/>
</dbReference>
<evidence type="ECO:0000256" key="1">
    <source>
        <dbReference type="ARBA" id="ARBA00010075"/>
    </source>
</evidence>
<name>A0A0H3UB90_CITFR</name>
<dbReference type="InterPro" id="IPR051698">
    <property type="entry name" value="Transposase_11-like"/>
</dbReference>
<feature type="domain" description="H repeat-associated protein N-terminal" evidence="3">
    <location>
        <begin position="8"/>
        <end position="94"/>
    </location>
</feature>
<feature type="domain" description="Transposase IS4-like" evidence="2">
    <location>
        <begin position="107"/>
        <end position="341"/>
    </location>
</feature>
<dbReference type="NCBIfam" id="NF033564">
    <property type="entry name" value="transpos_ISAs1"/>
    <property type="match status" value="1"/>
</dbReference>
<evidence type="ECO:0000313" key="4">
    <source>
        <dbReference type="EMBL" id="AIG22446.1"/>
    </source>
</evidence>
<dbReference type="GO" id="GO:0006313">
    <property type="term" value="P:DNA transposition"/>
    <property type="evidence" value="ECO:0007669"/>
    <property type="project" value="InterPro"/>
</dbReference>
<evidence type="ECO:0000313" key="5">
    <source>
        <dbReference type="EMBL" id="EHT9941752.1"/>
    </source>
</evidence>
<evidence type="ECO:0000259" key="3">
    <source>
        <dbReference type="Pfam" id="PF13808"/>
    </source>
</evidence>
<gene>
    <name evidence="4" type="primary">tnpA</name>
    <name evidence="5" type="ORF">KY227_004917</name>
</gene>
<evidence type="ECO:0000259" key="2">
    <source>
        <dbReference type="Pfam" id="PF01609"/>
    </source>
</evidence>
<dbReference type="InterPro" id="IPR047647">
    <property type="entry name" value="ISAs1_transpos"/>
</dbReference>
<dbReference type="Pfam" id="PF13808">
    <property type="entry name" value="DDE_Tnp_1_assoc"/>
    <property type="match status" value="1"/>
</dbReference>
<dbReference type="GO" id="GO:0003677">
    <property type="term" value="F:DNA binding"/>
    <property type="evidence" value="ECO:0007669"/>
    <property type="project" value="InterPro"/>
</dbReference>
<proteinExistence type="inferred from homology"/>
<dbReference type="PANTHER" id="PTHR30298:SF0">
    <property type="entry name" value="PROTEIN YBFL-RELATED"/>
    <property type="match status" value="1"/>
</dbReference>
<dbReference type="EMBL" id="KJ746495">
    <property type="protein sequence ID" value="AIG22446.1"/>
    <property type="molecule type" value="Genomic_DNA"/>
</dbReference>
<dbReference type="InterPro" id="IPR032806">
    <property type="entry name" value="YbfD_N"/>
</dbReference>
<dbReference type="InterPro" id="IPR002559">
    <property type="entry name" value="Transposase_11"/>
</dbReference>
<organism evidence="4">
    <name type="scientific">Citrobacter freundii</name>
    <dbReference type="NCBI Taxonomy" id="546"/>
    <lineage>
        <taxon>Bacteria</taxon>
        <taxon>Pseudomonadati</taxon>
        <taxon>Pseudomonadota</taxon>
        <taxon>Gammaproteobacteria</taxon>
        <taxon>Enterobacterales</taxon>
        <taxon>Enterobacteriaceae</taxon>
        <taxon>Citrobacter</taxon>
        <taxon>Citrobacter freundii complex</taxon>
    </lineage>
</organism>
<dbReference type="Pfam" id="PF01609">
    <property type="entry name" value="DDE_Tnp_1"/>
    <property type="match status" value="1"/>
</dbReference>
<comment type="similarity">
    <text evidence="1">Belongs to the transposase 11 family.</text>
</comment>
<protein>
    <submittedName>
        <fullName evidence="5">ISAs1-like element ISKpn9 family transposase</fullName>
    </submittedName>
    <submittedName>
        <fullName evidence="4">TnpA</fullName>
    </submittedName>
</protein>